<accession>A0A2G5ERV5</accession>
<dbReference type="InParanoid" id="A0A2G5ERV5"/>
<evidence type="ECO:0000313" key="2">
    <source>
        <dbReference type="Proteomes" id="UP000230069"/>
    </source>
</evidence>
<protein>
    <submittedName>
        <fullName evidence="1">Uncharacterized protein</fullName>
    </submittedName>
</protein>
<dbReference type="EMBL" id="KZ305022">
    <property type="protein sequence ID" value="PIA58397.1"/>
    <property type="molecule type" value="Genomic_DNA"/>
</dbReference>
<gene>
    <name evidence="1" type="ORF">AQUCO_00500369v1</name>
</gene>
<proteinExistence type="predicted"/>
<keyword evidence="2" id="KW-1185">Reference proteome</keyword>
<sequence>MIKCSSKNNMIQFTKIMHTDIRRAFQNLHLLTTVYFRIVFVSKCSCHFSFVPVFIYNYYVVFGYHLENSLKLD</sequence>
<name>A0A2G5ERV5_AQUCA</name>
<organism evidence="1 2">
    <name type="scientific">Aquilegia coerulea</name>
    <name type="common">Rocky mountain columbine</name>
    <dbReference type="NCBI Taxonomy" id="218851"/>
    <lineage>
        <taxon>Eukaryota</taxon>
        <taxon>Viridiplantae</taxon>
        <taxon>Streptophyta</taxon>
        <taxon>Embryophyta</taxon>
        <taxon>Tracheophyta</taxon>
        <taxon>Spermatophyta</taxon>
        <taxon>Magnoliopsida</taxon>
        <taxon>Ranunculales</taxon>
        <taxon>Ranunculaceae</taxon>
        <taxon>Thalictroideae</taxon>
        <taxon>Aquilegia</taxon>
    </lineage>
</organism>
<dbReference type="AlphaFoldDB" id="A0A2G5ERV5"/>
<dbReference type="Proteomes" id="UP000230069">
    <property type="component" value="Unassembled WGS sequence"/>
</dbReference>
<evidence type="ECO:0000313" key="1">
    <source>
        <dbReference type="EMBL" id="PIA58397.1"/>
    </source>
</evidence>
<reference evidence="1 2" key="1">
    <citation type="submission" date="2017-09" db="EMBL/GenBank/DDBJ databases">
        <title>WGS assembly of Aquilegia coerulea Goldsmith.</title>
        <authorList>
            <person name="Hodges S."/>
            <person name="Kramer E."/>
            <person name="Nordborg M."/>
            <person name="Tomkins J."/>
            <person name="Borevitz J."/>
            <person name="Derieg N."/>
            <person name="Yan J."/>
            <person name="Mihaltcheva S."/>
            <person name="Hayes R.D."/>
            <person name="Rokhsar D."/>
        </authorList>
    </citation>
    <scope>NUCLEOTIDE SEQUENCE [LARGE SCALE GENOMIC DNA]</scope>
    <source>
        <strain evidence="2">cv. Goldsmith</strain>
    </source>
</reference>